<organism evidence="1 2">
    <name type="scientific">Acinetobacter phage Presley</name>
    <dbReference type="NCBI Taxonomy" id="1406780"/>
    <lineage>
        <taxon>Viruses</taxon>
        <taxon>Duplodnaviria</taxon>
        <taxon>Heunggongvirae</taxon>
        <taxon>Uroviricota</taxon>
        <taxon>Caudoviricetes</taxon>
        <taxon>Schitoviridae</taxon>
        <taxon>Presleyvirus</taxon>
        <taxon>Presleyvirus presley</taxon>
    </lineage>
</organism>
<dbReference type="Proteomes" id="UP000017656">
    <property type="component" value="Segment"/>
</dbReference>
<evidence type="ECO:0000313" key="1">
    <source>
        <dbReference type="EMBL" id="AGY48080.1"/>
    </source>
</evidence>
<gene>
    <name evidence="1" type="ORF">Presley_13</name>
</gene>
<dbReference type="GeneID" id="18504151"/>
<dbReference type="RefSeq" id="YP_009007581.1">
    <property type="nucleotide sequence ID" value="NC_023581.1"/>
</dbReference>
<name>U5PVR4_9CAUD</name>
<sequence>MSGFRKVSNGQVTVATPRQAFGRGAAAANHYNQQQQMQREVSAPVMYINMFLPLSNGERSRLGDKGIGLTLDNPVHARLIELINSEQLTAEHLGALIQFEIGRPRDPNAEIDFDFSALEAAFPAE</sequence>
<dbReference type="EMBL" id="KF669658">
    <property type="protein sequence ID" value="AGY48080.1"/>
    <property type="molecule type" value="Genomic_DNA"/>
</dbReference>
<proteinExistence type="predicted"/>
<accession>U5PVR4</accession>
<reference evidence="1 2" key="1">
    <citation type="journal article" date="2013" name="Genome Announc.">
        <title>Complete Genome of Acinetobacter baumannii N4-Like Podophage Presley.</title>
        <authorList>
            <person name="Farmer N.G."/>
            <person name="Wood T.L."/>
            <person name="Chamakura K.R."/>
            <person name="Kuty Everett G.F."/>
        </authorList>
    </citation>
    <scope>NUCLEOTIDE SEQUENCE [LARGE SCALE GENOMIC DNA]</scope>
</reference>
<protein>
    <submittedName>
        <fullName evidence="1">Uncharacterized protein</fullName>
    </submittedName>
</protein>
<dbReference type="KEGG" id="vg:18504151"/>
<evidence type="ECO:0000313" key="2">
    <source>
        <dbReference type="Proteomes" id="UP000017656"/>
    </source>
</evidence>
<keyword evidence="2" id="KW-1185">Reference proteome</keyword>